<dbReference type="InterPro" id="IPR005163">
    <property type="entry name" value="Tri_helical_YiiM-like"/>
</dbReference>
<reference evidence="2 3" key="1">
    <citation type="submission" date="2019-09" db="EMBL/GenBank/DDBJ databases">
        <title>YIM 132180 draft genome.</title>
        <authorList>
            <person name="Zhang K."/>
        </authorList>
    </citation>
    <scope>NUCLEOTIDE SEQUENCE [LARGE SCALE GENOMIC DNA]</scope>
    <source>
        <strain evidence="2 3">YIM 132180</strain>
    </source>
</reference>
<keyword evidence="3" id="KW-1185">Reference proteome</keyword>
<dbReference type="RefSeq" id="WP_150970583.1">
    <property type="nucleotide sequence ID" value="NZ_VZDO01000011.1"/>
</dbReference>
<dbReference type="Pfam" id="PF03473">
    <property type="entry name" value="MOSC"/>
    <property type="match status" value="1"/>
</dbReference>
<proteinExistence type="predicted"/>
<dbReference type="InterPro" id="IPR011037">
    <property type="entry name" value="Pyrv_Knase-like_insert_dom_sf"/>
</dbReference>
<protein>
    <submittedName>
        <fullName evidence="2">MOSC domain-containing protein</fullName>
    </submittedName>
</protein>
<dbReference type="InterPro" id="IPR052353">
    <property type="entry name" value="Benzoxazolinone_Detox_Enz"/>
</dbReference>
<dbReference type="Gene3D" id="2.40.33.20">
    <property type="entry name" value="PK beta-barrel domain-like"/>
    <property type="match status" value="1"/>
</dbReference>
<feature type="domain" description="MOSC" evidence="1">
    <location>
        <begin position="29"/>
        <end position="166"/>
    </location>
</feature>
<dbReference type="GO" id="GO:0030170">
    <property type="term" value="F:pyridoxal phosphate binding"/>
    <property type="evidence" value="ECO:0007669"/>
    <property type="project" value="InterPro"/>
</dbReference>
<dbReference type="PANTHER" id="PTHR30212">
    <property type="entry name" value="PROTEIN YIIM"/>
    <property type="match status" value="1"/>
</dbReference>
<evidence type="ECO:0000313" key="3">
    <source>
        <dbReference type="Proteomes" id="UP000432089"/>
    </source>
</evidence>
<organism evidence="2 3">
    <name type="scientific">Plantimonas leprariae</name>
    <dbReference type="NCBI Taxonomy" id="2615207"/>
    <lineage>
        <taxon>Bacteria</taxon>
        <taxon>Pseudomonadati</taxon>
        <taxon>Pseudomonadota</taxon>
        <taxon>Alphaproteobacteria</taxon>
        <taxon>Hyphomicrobiales</taxon>
        <taxon>Aurantimonadaceae</taxon>
        <taxon>Plantimonas</taxon>
    </lineage>
</organism>
<evidence type="ECO:0000313" key="2">
    <source>
        <dbReference type="EMBL" id="KAB0679016.1"/>
    </source>
</evidence>
<sequence>MSGVALRELMTGPVRPLGAKGVPSGIAKTAVSAPTELTAMGFVGDAQGDTVRHGGTEKAVHHYPFEHYASWARDLGPRDLLDRPGAFGENLSTFGLSEEDVAVGDVFEIGTALLEVAQGRQPCWKLNERFGFKAMARLVQSSGRTGWYYRVLRPGIVGPGDALRLLHRADPQWTIARIRRLFYVDTLNRNELEHLSRLDKLAKNWRDHALRRLRTSTVEDWTARLDGVDATKERHGNDHV</sequence>
<dbReference type="Pfam" id="PF03475">
    <property type="entry name" value="YiiM_3-alpha"/>
    <property type="match status" value="1"/>
</dbReference>
<dbReference type="EMBL" id="VZDO01000011">
    <property type="protein sequence ID" value="KAB0679016.1"/>
    <property type="molecule type" value="Genomic_DNA"/>
</dbReference>
<accession>A0A7V7PN35</accession>
<dbReference type="AlphaFoldDB" id="A0A7V7PN35"/>
<name>A0A7V7PN35_9HYPH</name>
<comment type="caution">
    <text evidence="2">The sequence shown here is derived from an EMBL/GenBank/DDBJ whole genome shotgun (WGS) entry which is preliminary data.</text>
</comment>
<dbReference type="SUPFAM" id="SSF50800">
    <property type="entry name" value="PK beta-barrel domain-like"/>
    <property type="match status" value="1"/>
</dbReference>
<dbReference type="GO" id="GO:0030151">
    <property type="term" value="F:molybdenum ion binding"/>
    <property type="evidence" value="ECO:0007669"/>
    <property type="project" value="InterPro"/>
</dbReference>
<dbReference type="PROSITE" id="PS51340">
    <property type="entry name" value="MOSC"/>
    <property type="match status" value="1"/>
</dbReference>
<evidence type="ECO:0000259" key="1">
    <source>
        <dbReference type="PROSITE" id="PS51340"/>
    </source>
</evidence>
<gene>
    <name evidence="2" type="ORF">F6X38_14025</name>
</gene>
<dbReference type="GO" id="GO:0003824">
    <property type="term" value="F:catalytic activity"/>
    <property type="evidence" value="ECO:0007669"/>
    <property type="project" value="InterPro"/>
</dbReference>
<dbReference type="PANTHER" id="PTHR30212:SF2">
    <property type="entry name" value="PROTEIN YIIM"/>
    <property type="match status" value="1"/>
</dbReference>
<dbReference type="InterPro" id="IPR005302">
    <property type="entry name" value="MoCF_Sase_C"/>
</dbReference>
<dbReference type="Proteomes" id="UP000432089">
    <property type="component" value="Unassembled WGS sequence"/>
</dbReference>